<protein>
    <recommendedName>
        <fullName evidence="7">GPP34 family phosphoprotein</fullName>
    </recommendedName>
</protein>
<keyword evidence="2" id="KW-0333">Golgi apparatus</keyword>
<evidence type="ECO:0000256" key="3">
    <source>
        <dbReference type="ARBA" id="ARBA00023121"/>
    </source>
</evidence>
<keyword evidence="4" id="KW-0472">Membrane</keyword>
<evidence type="ECO:0000313" key="6">
    <source>
        <dbReference type="Proteomes" id="UP000006892"/>
    </source>
</evidence>
<reference evidence="5" key="1">
    <citation type="journal article" date="2010" name="PLoS Genet.">
        <title>The genome of a pathogenic rhodococcus: cooptive virulence underpinned by key gene acquisitions.</title>
        <authorList>
            <person name="Letek M."/>
            <person name="Gonzalez P."/>
            <person name="Macarthur I."/>
            <person name="Rodriguez H."/>
            <person name="Freeman T.C."/>
            <person name="Valero-Rello A."/>
            <person name="Blanco M."/>
            <person name="Buckley T."/>
            <person name="Cherevach I."/>
            <person name="Fahey R."/>
            <person name="Hapeshi A."/>
            <person name="Holdstock J."/>
            <person name="Leadon D."/>
            <person name="Navas J."/>
            <person name="Ocampo A."/>
            <person name="Quail M.A."/>
            <person name="Sanders M."/>
            <person name="Scortti M.M."/>
            <person name="Prescott J.F."/>
            <person name="Fogarty U."/>
            <person name="Meijer W.G."/>
            <person name="Parkhill J."/>
            <person name="Bentley S.D."/>
            <person name="Vazquez-Boland J.A."/>
        </authorList>
    </citation>
    <scope>NUCLEOTIDE SEQUENCE [LARGE SCALE GENOMIC DNA]</scope>
    <source>
        <strain evidence="5 6">103S</strain>
    </source>
</reference>
<gene>
    <name evidence="5" type="ordered locus">REQ_10130</name>
</gene>
<dbReference type="GO" id="GO:0012505">
    <property type="term" value="C:endomembrane system"/>
    <property type="evidence" value="ECO:0007669"/>
    <property type="project" value="UniProtKB-ARBA"/>
</dbReference>
<accession>A0A3S5Y3J4</accession>
<evidence type="ECO:0000256" key="1">
    <source>
        <dbReference type="ARBA" id="ARBA00004255"/>
    </source>
</evidence>
<dbReference type="GO" id="GO:0070273">
    <property type="term" value="F:phosphatidylinositol-4-phosphate binding"/>
    <property type="evidence" value="ECO:0007669"/>
    <property type="project" value="InterPro"/>
</dbReference>
<evidence type="ECO:0000256" key="2">
    <source>
        <dbReference type="ARBA" id="ARBA00023034"/>
    </source>
</evidence>
<dbReference type="EMBL" id="FN563149">
    <property type="protein sequence ID" value="CBH47114.1"/>
    <property type="molecule type" value="Genomic_DNA"/>
</dbReference>
<dbReference type="GO" id="GO:0005737">
    <property type="term" value="C:cytoplasm"/>
    <property type="evidence" value="ECO:0007669"/>
    <property type="project" value="UniProtKB-ARBA"/>
</dbReference>
<evidence type="ECO:0000256" key="4">
    <source>
        <dbReference type="ARBA" id="ARBA00023136"/>
    </source>
</evidence>
<evidence type="ECO:0000313" key="5">
    <source>
        <dbReference type="EMBL" id="CBH47114.1"/>
    </source>
</evidence>
<comment type="subcellular location">
    <subcellularLocation>
        <location evidence="1">Golgi apparatus membrane</location>
        <topology evidence="1">Peripheral membrane protein</topology>
        <orientation evidence="1">Cytoplasmic side</orientation>
    </subcellularLocation>
</comment>
<sequence length="229" mass="24551">MKAMTSLIAEDLLLLLLDDESGDPLVDGTRLPRVLAGAVLLELALDGYVTPADQGEDVKRGRLAVRRAEAPADPILARGLGVVADARRPMKPEAAIEKLDSEVRAAVFERVIDRGWVRESRRKILGIFPSKVWPPVDESHERGVRHELSGVLVEGLDPTPRAAALISLLSAVDAAAKVFPDTDRKMIRKRAKEIADGEWAGAAVRKAVDAINSAVFVAVMVPAMAAGSS</sequence>
<dbReference type="InterPro" id="IPR008628">
    <property type="entry name" value="GPP34-like"/>
</dbReference>
<dbReference type="Pfam" id="PF05719">
    <property type="entry name" value="GPP34"/>
    <property type="match status" value="1"/>
</dbReference>
<organism evidence="5">
    <name type="scientific">Rhodococcus hoagii (strain 103S)</name>
    <name type="common">Rhodococcus equi</name>
    <dbReference type="NCBI Taxonomy" id="685727"/>
    <lineage>
        <taxon>Bacteria</taxon>
        <taxon>Bacillati</taxon>
        <taxon>Actinomycetota</taxon>
        <taxon>Actinomycetes</taxon>
        <taxon>Mycobacteriales</taxon>
        <taxon>Nocardiaceae</taxon>
        <taxon>Prescottella</taxon>
    </lineage>
</organism>
<evidence type="ECO:0008006" key="7">
    <source>
        <dbReference type="Google" id="ProtNLM"/>
    </source>
</evidence>
<dbReference type="KEGG" id="req:REQ_10130"/>
<proteinExistence type="predicted"/>
<dbReference type="Gene3D" id="1.10.3630.10">
    <property type="entry name" value="yeast vps74-n-term truncation variant domain like"/>
    <property type="match status" value="1"/>
</dbReference>
<name>A0A3S5Y3J4_RHOH1</name>
<dbReference type="Proteomes" id="UP001154400">
    <property type="component" value="Chromosome"/>
</dbReference>
<dbReference type="AlphaFoldDB" id="A0A3S5Y3J4"/>
<dbReference type="InterPro" id="IPR038261">
    <property type="entry name" value="GPP34-like_sf"/>
</dbReference>
<keyword evidence="3" id="KW-0446">Lipid-binding</keyword>